<dbReference type="InterPro" id="IPR050306">
    <property type="entry name" value="PfkB_Carbo_kinase"/>
</dbReference>
<dbReference type="GO" id="GO:0016301">
    <property type="term" value="F:kinase activity"/>
    <property type="evidence" value="ECO:0007669"/>
    <property type="project" value="UniProtKB-KW"/>
</dbReference>
<sequence length="320" mass="33121">MTAPRARVLVVGETMGLFSTGARLRAGGPVRFSVGGAETNTAIGLCRQGIPVRWLTRLGDDSAGESVLAAIRSEDVEVVAAIDRDRPTGLMVKEARPGGLTRVSYYRSGSAASALSAADVRPALLDGVELLHLTGITPALSESAASAVIEAARLARGRDIRVSLDINYRSSLWSREEAGERLARMATLADVVFGDRRELELLLGAAAPTASDESLLDAVAGIGPGEVVLKRGERGATARAHGRVHDQAAFPVAAVDTVGAGDAFVAGYLAGLLDAQPLGERLRRACACGALACLSEGDWEGSPTAAELAAFLDGGDPVLR</sequence>
<comment type="similarity">
    <text evidence="1">Belongs to the carbohydrate kinase PfkB family.</text>
</comment>
<organism evidence="5">
    <name type="scientific">Leifsonia sp. NPDC080035</name>
    <dbReference type="NCBI Taxonomy" id="3143936"/>
    <lineage>
        <taxon>Bacteria</taxon>
        <taxon>Bacillati</taxon>
        <taxon>Actinomycetota</taxon>
        <taxon>Actinomycetes</taxon>
        <taxon>Micrococcales</taxon>
        <taxon>Microbacteriaceae</taxon>
        <taxon>Leifsonia</taxon>
    </lineage>
</organism>
<dbReference type="InterPro" id="IPR002173">
    <property type="entry name" value="Carboh/pur_kinase_PfkB_CS"/>
</dbReference>
<dbReference type="InterPro" id="IPR029056">
    <property type="entry name" value="Ribokinase-like"/>
</dbReference>
<dbReference type="Gene3D" id="3.40.1190.20">
    <property type="match status" value="1"/>
</dbReference>
<proteinExistence type="inferred from homology"/>
<evidence type="ECO:0000313" key="5">
    <source>
        <dbReference type="EMBL" id="XBM48931.1"/>
    </source>
</evidence>
<dbReference type="SUPFAM" id="SSF53613">
    <property type="entry name" value="Ribokinase-like"/>
    <property type="match status" value="1"/>
</dbReference>
<keyword evidence="3 5" id="KW-0418">Kinase</keyword>
<dbReference type="EMBL" id="CP157390">
    <property type="protein sequence ID" value="XBM48931.1"/>
    <property type="molecule type" value="Genomic_DNA"/>
</dbReference>
<dbReference type="CDD" id="cd01166">
    <property type="entry name" value="KdgK"/>
    <property type="match status" value="1"/>
</dbReference>
<feature type="domain" description="Carbohydrate kinase PfkB" evidence="4">
    <location>
        <begin position="7"/>
        <end position="304"/>
    </location>
</feature>
<dbReference type="RefSeq" id="WP_348788852.1">
    <property type="nucleotide sequence ID" value="NZ_CP157390.1"/>
</dbReference>
<accession>A0AAU7GGG6</accession>
<dbReference type="PANTHER" id="PTHR43085">
    <property type="entry name" value="HEXOKINASE FAMILY MEMBER"/>
    <property type="match status" value="1"/>
</dbReference>
<keyword evidence="2" id="KW-0808">Transferase</keyword>
<evidence type="ECO:0000256" key="3">
    <source>
        <dbReference type="ARBA" id="ARBA00022777"/>
    </source>
</evidence>
<dbReference type="AlphaFoldDB" id="A0AAU7GGG6"/>
<dbReference type="Pfam" id="PF00294">
    <property type="entry name" value="PfkB"/>
    <property type="match status" value="1"/>
</dbReference>
<dbReference type="InterPro" id="IPR011611">
    <property type="entry name" value="PfkB_dom"/>
</dbReference>
<dbReference type="PROSITE" id="PS00584">
    <property type="entry name" value="PFKB_KINASES_2"/>
    <property type="match status" value="1"/>
</dbReference>
<evidence type="ECO:0000259" key="4">
    <source>
        <dbReference type="Pfam" id="PF00294"/>
    </source>
</evidence>
<evidence type="ECO:0000256" key="1">
    <source>
        <dbReference type="ARBA" id="ARBA00010688"/>
    </source>
</evidence>
<reference evidence="5" key="1">
    <citation type="submission" date="2024-05" db="EMBL/GenBank/DDBJ databases">
        <title>The Natural Products Discovery Center: Release of the First 8490 Sequenced Strains for Exploring Actinobacteria Biosynthetic Diversity.</title>
        <authorList>
            <person name="Kalkreuter E."/>
            <person name="Kautsar S.A."/>
            <person name="Yang D."/>
            <person name="Bader C.D."/>
            <person name="Teijaro C.N."/>
            <person name="Fluegel L."/>
            <person name="Davis C.M."/>
            <person name="Simpson J.R."/>
            <person name="Lauterbach L."/>
            <person name="Steele A.D."/>
            <person name="Gui C."/>
            <person name="Meng S."/>
            <person name="Li G."/>
            <person name="Viehrig K."/>
            <person name="Ye F."/>
            <person name="Su P."/>
            <person name="Kiefer A.F."/>
            <person name="Nichols A."/>
            <person name="Cepeda A.J."/>
            <person name="Yan W."/>
            <person name="Fan B."/>
            <person name="Jiang Y."/>
            <person name="Adhikari A."/>
            <person name="Zheng C.-J."/>
            <person name="Schuster L."/>
            <person name="Cowan T.M."/>
            <person name="Smanski M.J."/>
            <person name="Chevrette M.G."/>
            <person name="de Carvalho L.P.S."/>
            <person name="Shen B."/>
        </authorList>
    </citation>
    <scope>NUCLEOTIDE SEQUENCE</scope>
    <source>
        <strain evidence="5">NPDC080035</strain>
    </source>
</reference>
<name>A0AAU7GGG6_9MICO</name>
<evidence type="ECO:0000256" key="2">
    <source>
        <dbReference type="ARBA" id="ARBA00022679"/>
    </source>
</evidence>
<protein>
    <submittedName>
        <fullName evidence="5">Sugar kinase</fullName>
    </submittedName>
</protein>
<gene>
    <name evidence="5" type="ORF">AAME72_03490</name>
</gene>
<dbReference type="PANTHER" id="PTHR43085:SF57">
    <property type="entry name" value="CARBOHYDRATE KINASE PFKB DOMAIN-CONTAINING PROTEIN"/>
    <property type="match status" value="1"/>
</dbReference>